<keyword evidence="2" id="KW-1185">Reference proteome</keyword>
<evidence type="ECO:0000313" key="2">
    <source>
        <dbReference type="Proteomes" id="UP001148737"/>
    </source>
</evidence>
<dbReference type="EMBL" id="JANAKD010000743">
    <property type="protein sequence ID" value="KAJ3489329.1"/>
    <property type="molecule type" value="Genomic_DNA"/>
</dbReference>
<name>A0ACC1QQU9_9HYPO</name>
<organism evidence="1 2">
    <name type="scientific">Lecanicillium saksenae</name>
    <dbReference type="NCBI Taxonomy" id="468837"/>
    <lineage>
        <taxon>Eukaryota</taxon>
        <taxon>Fungi</taxon>
        <taxon>Dikarya</taxon>
        <taxon>Ascomycota</taxon>
        <taxon>Pezizomycotina</taxon>
        <taxon>Sordariomycetes</taxon>
        <taxon>Hypocreomycetidae</taxon>
        <taxon>Hypocreales</taxon>
        <taxon>Cordycipitaceae</taxon>
        <taxon>Lecanicillium</taxon>
    </lineage>
</organism>
<comment type="caution">
    <text evidence="1">The sequence shown here is derived from an EMBL/GenBank/DDBJ whole genome shotgun (WGS) entry which is preliminary data.</text>
</comment>
<gene>
    <name evidence="1" type="ORF">NLG97_g6018</name>
</gene>
<dbReference type="Proteomes" id="UP001148737">
    <property type="component" value="Unassembled WGS sequence"/>
</dbReference>
<accession>A0ACC1QQU9</accession>
<proteinExistence type="predicted"/>
<sequence>MKNSYAAAAVICALTGTSTCAVVANRETIKSNAVKPAWNSLGCYTDNVSGRALPYGATTAGGGMADALAAALQKRKDKVAKSDDEDDDDEW</sequence>
<protein>
    <submittedName>
        <fullName evidence="1">Uncharacterized protein</fullName>
    </submittedName>
</protein>
<evidence type="ECO:0000313" key="1">
    <source>
        <dbReference type="EMBL" id="KAJ3489329.1"/>
    </source>
</evidence>
<reference evidence="1" key="1">
    <citation type="submission" date="2022-07" db="EMBL/GenBank/DDBJ databases">
        <title>Genome Sequence of Lecanicillium saksenae.</title>
        <authorList>
            <person name="Buettner E."/>
        </authorList>
    </citation>
    <scope>NUCLEOTIDE SEQUENCE</scope>
    <source>
        <strain evidence="1">VT-O1</strain>
    </source>
</reference>